<dbReference type="InterPro" id="IPR050377">
    <property type="entry name" value="Radical_SAM_PqqE_MftC-like"/>
</dbReference>
<name>A0A2H0A7L1_9BACT</name>
<dbReference type="SUPFAM" id="SSF102114">
    <property type="entry name" value="Radical SAM enzymes"/>
    <property type="match status" value="1"/>
</dbReference>
<dbReference type="GO" id="GO:0003824">
    <property type="term" value="F:catalytic activity"/>
    <property type="evidence" value="ECO:0007669"/>
    <property type="project" value="InterPro"/>
</dbReference>
<dbReference type="AlphaFoldDB" id="A0A2H0A7L1"/>
<dbReference type="PROSITE" id="PS51918">
    <property type="entry name" value="RADICAL_SAM"/>
    <property type="match status" value="1"/>
</dbReference>
<dbReference type="Proteomes" id="UP000231067">
    <property type="component" value="Unassembled WGS sequence"/>
</dbReference>
<evidence type="ECO:0000313" key="6">
    <source>
        <dbReference type="EMBL" id="PIP41424.1"/>
    </source>
</evidence>
<dbReference type="PANTHER" id="PTHR11228:SF7">
    <property type="entry name" value="PQQA PEPTIDE CYCLASE"/>
    <property type="match status" value="1"/>
</dbReference>
<dbReference type="GO" id="GO:0051536">
    <property type="term" value="F:iron-sulfur cluster binding"/>
    <property type="evidence" value="ECO:0007669"/>
    <property type="project" value="UniProtKB-KW"/>
</dbReference>
<sequence length="187" mass="21005">MIEWNRLILDTPSTSEMLRYGGTRTWQERRPIVVWNTTFRCNLNCLHCYAQSQNKSYLGELTTQEAKAMISDLSDFNIPVLLFSGGEPLMRNDIFELADFAVKSGLKIALSTNGTLITEKIASKIKEAGFTYIGISLDGIGETNDKFRGQKGAFDLALNGIHHCQQTGIKTGIRFTINKYNYHELSA</sequence>
<dbReference type="PANTHER" id="PTHR11228">
    <property type="entry name" value="RADICAL SAM DOMAIN PROTEIN"/>
    <property type="match status" value="1"/>
</dbReference>
<evidence type="ECO:0000259" key="5">
    <source>
        <dbReference type="PROSITE" id="PS51918"/>
    </source>
</evidence>
<organism evidence="6 7">
    <name type="scientific">Candidatus Desantisbacteria bacterium CG23_combo_of_CG06-09_8_20_14_all_40_23</name>
    <dbReference type="NCBI Taxonomy" id="1974550"/>
    <lineage>
        <taxon>Bacteria</taxon>
        <taxon>Candidatus Desantisiibacteriota</taxon>
    </lineage>
</organism>
<proteinExistence type="predicted"/>
<dbReference type="SFLD" id="SFLDG01386">
    <property type="entry name" value="main_SPASM_domain-containing"/>
    <property type="match status" value="1"/>
</dbReference>
<dbReference type="SFLD" id="SFLDS00029">
    <property type="entry name" value="Radical_SAM"/>
    <property type="match status" value="1"/>
</dbReference>
<reference evidence="6 7" key="1">
    <citation type="submission" date="2017-09" db="EMBL/GenBank/DDBJ databases">
        <title>Depth-based differentiation of microbial function through sediment-hosted aquifers and enrichment of novel symbionts in the deep terrestrial subsurface.</title>
        <authorList>
            <person name="Probst A.J."/>
            <person name="Ladd B."/>
            <person name="Jarett J.K."/>
            <person name="Geller-Mcgrath D.E."/>
            <person name="Sieber C.M."/>
            <person name="Emerson J.B."/>
            <person name="Anantharaman K."/>
            <person name="Thomas B.C."/>
            <person name="Malmstrom R."/>
            <person name="Stieglmeier M."/>
            <person name="Klingl A."/>
            <person name="Woyke T."/>
            <person name="Ryan C.M."/>
            <person name="Banfield J.F."/>
        </authorList>
    </citation>
    <scope>NUCLEOTIDE SEQUENCE [LARGE SCALE GENOMIC DNA]</scope>
    <source>
        <strain evidence="6">CG23_combo_of_CG06-09_8_20_14_all_40_23</strain>
    </source>
</reference>
<evidence type="ECO:0000256" key="3">
    <source>
        <dbReference type="ARBA" id="ARBA00023004"/>
    </source>
</evidence>
<protein>
    <recommendedName>
        <fullName evidence="5">Radical SAM core domain-containing protein</fullName>
    </recommendedName>
</protein>
<dbReference type="InterPro" id="IPR007197">
    <property type="entry name" value="rSAM"/>
</dbReference>
<dbReference type="CDD" id="cd01335">
    <property type="entry name" value="Radical_SAM"/>
    <property type="match status" value="1"/>
</dbReference>
<evidence type="ECO:0000256" key="1">
    <source>
        <dbReference type="ARBA" id="ARBA00022691"/>
    </source>
</evidence>
<keyword evidence="1" id="KW-0949">S-adenosyl-L-methionine</keyword>
<keyword evidence="2" id="KW-0479">Metal-binding</keyword>
<keyword evidence="3" id="KW-0408">Iron</keyword>
<dbReference type="InterPro" id="IPR013785">
    <property type="entry name" value="Aldolase_TIM"/>
</dbReference>
<comment type="caution">
    <text evidence="6">The sequence shown here is derived from an EMBL/GenBank/DDBJ whole genome shotgun (WGS) entry which is preliminary data.</text>
</comment>
<evidence type="ECO:0000256" key="4">
    <source>
        <dbReference type="ARBA" id="ARBA00023014"/>
    </source>
</evidence>
<evidence type="ECO:0000256" key="2">
    <source>
        <dbReference type="ARBA" id="ARBA00022723"/>
    </source>
</evidence>
<evidence type="ECO:0000313" key="7">
    <source>
        <dbReference type="Proteomes" id="UP000231067"/>
    </source>
</evidence>
<keyword evidence="4" id="KW-0411">Iron-sulfur</keyword>
<dbReference type="Gene3D" id="3.20.20.70">
    <property type="entry name" value="Aldolase class I"/>
    <property type="match status" value="1"/>
</dbReference>
<dbReference type="Pfam" id="PF04055">
    <property type="entry name" value="Radical_SAM"/>
    <property type="match status" value="1"/>
</dbReference>
<dbReference type="EMBL" id="PCSH01000063">
    <property type="protein sequence ID" value="PIP41424.1"/>
    <property type="molecule type" value="Genomic_DNA"/>
</dbReference>
<gene>
    <name evidence="6" type="ORF">COX18_03410</name>
</gene>
<dbReference type="SFLD" id="SFLDG01067">
    <property type="entry name" value="SPASM/twitch_domain_containing"/>
    <property type="match status" value="1"/>
</dbReference>
<dbReference type="GO" id="GO:0006783">
    <property type="term" value="P:heme biosynthetic process"/>
    <property type="evidence" value="ECO:0007669"/>
    <property type="project" value="TreeGrafter"/>
</dbReference>
<dbReference type="InterPro" id="IPR058240">
    <property type="entry name" value="rSAM_sf"/>
</dbReference>
<dbReference type="GO" id="GO:0046872">
    <property type="term" value="F:metal ion binding"/>
    <property type="evidence" value="ECO:0007669"/>
    <property type="project" value="UniProtKB-KW"/>
</dbReference>
<accession>A0A2H0A7L1</accession>
<feature type="non-terminal residue" evidence="6">
    <location>
        <position position="187"/>
    </location>
</feature>
<feature type="domain" description="Radical SAM core" evidence="5">
    <location>
        <begin position="27"/>
        <end position="187"/>
    </location>
</feature>